<dbReference type="Proteomes" id="UP000182178">
    <property type="component" value="Unassembled WGS sequence"/>
</dbReference>
<reference evidence="1 2" key="1">
    <citation type="submission" date="2015-08" db="EMBL/GenBank/DDBJ databases">
        <authorList>
            <person name="Varghese N."/>
        </authorList>
    </citation>
    <scope>NUCLEOTIDE SEQUENCE [LARGE SCALE GENOMIC DNA]</scope>
    <source>
        <strain evidence="1 2">DSM 18167</strain>
    </source>
</reference>
<protein>
    <recommendedName>
        <fullName evidence="3">ROS/MUCR transcriptional regulator protein</fullName>
    </recommendedName>
</protein>
<proteinExistence type="predicted"/>
<comment type="caution">
    <text evidence="1">The sequence shown here is derived from an EMBL/GenBank/DDBJ whole genome shotgun (WGS) entry which is preliminary data.</text>
</comment>
<gene>
    <name evidence="1" type="ORF">Ga0061061_109148</name>
</gene>
<evidence type="ECO:0008006" key="3">
    <source>
        <dbReference type="Google" id="ProtNLM"/>
    </source>
</evidence>
<sequence length="87" mass="9933">MRSYVSDRQRVALASLAVKRLQSGKLLIPPVPKAAPEATGGLNAPMIRTIGKTFYWKQQFERGRYPTTTRLARTLKFEPGWWPRDCV</sequence>
<evidence type="ECO:0000313" key="2">
    <source>
        <dbReference type="Proteomes" id="UP000182178"/>
    </source>
</evidence>
<dbReference type="EMBL" id="CYHC01000009">
    <property type="protein sequence ID" value="CUA89767.1"/>
    <property type="molecule type" value="Genomic_DNA"/>
</dbReference>
<name>A0ABM9U7U0_9HYPH</name>
<accession>A0ABM9U7U0</accession>
<keyword evidence="2" id="KW-1185">Reference proteome</keyword>
<evidence type="ECO:0000313" key="1">
    <source>
        <dbReference type="EMBL" id="CUA89767.1"/>
    </source>
</evidence>
<organism evidence="1 2">
    <name type="scientific">Chelatococcus sambhunathii</name>
    <dbReference type="NCBI Taxonomy" id="363953"/>
    <lineage>
        <taxon>Bacteria</taxon>
        <taxon>Pseudomonadati</taxon>
        <taxon>Pseudomonadota</taxon>
        <taxon>Alphaproteobacteria</taxon>
        <taxon>Hyphomicrobiales</taxon>
        <taxon>Chelatococcaceae</taxon>
        <taxon>Chelatococcus</taxon>
    </lineage>
</organism>